<dbReference type="AlphaFoldDB" id="A0A0U2XHF1"/>
<dbReference type="GO" id="GO:0030313">
    <property type="term" value="C:cell envelope"/>
    <property type="evidence" value="ECO:0007669"/>
    <property type="project" value="UniProtKB-SubCell"/>
</dbReference>
<feature type="transmembrane region" description="Helical" evidence="5">
    <location>
        <begin position="6"/>
        <end position="25"/>
    </location>
</feature>
<keyword evidence="7" id="KW-1185">Reference proteome</keyword>
<dbReference type="RefSeq" id="WP_058382989.1">
    <property type="nucleotide sequence ID" value="NZ_CP013659.2"/>
</dbReference>
<proteinExistence type="predicted"/>
<feature type="compositionally biased region" description="Low complexity" evidence="4">
    <location>
        <begin position="133"/>
        <end position="147"/>
    </location>
</feature>
<name>A0A0U2XHF1_9BACL</name>
<protein>
    <submittedName>
        <fullName evidence="6">Uncharacterized protein</fullName>
    </submittedName>
</protein>
<comment type="subcellular location">
    <subcellularLocation>
        <location evidence="1">Cell envelope</location>
    </subcellularLocation>
</comment>
<evidence type="ECO:0000313" key="7">
    <source>
        <dbReference type="Proteomes" id="UP000067683"/>
    </source>
</evidence>
<dbReference type="KEGG" id="prt:AUC31_14270"/>
<dbReference type="OrthoDB" id="2446145at2"/>
<sequence>MNRFFFIGLSIAIVAFLTSNFLLLFGEKSIISKELYVSEYEQAYTHTYTETLPKEALTAPQDTMEIYVQDHEALEQWLVKEGDAVTAGAELARLNESESEDQRAIWQSEQSALQAERSEVQSTLQELTQARASQDSSVSEDSNNSSSYPGFGEDMEQELRMDVNVSVGVEVPEDGSYASGIAQAQQRLAAIDSELAVVEAQLAQSQENPALISPVEGTVASINRDTEPLSIEIYNNEREFVTYLLEDEWHEVEQADRVFIQAPGIEGAIPGTVRSVSEIPAEESKWFEAYRKLGRIEQNNPIAFYEVRIAPETPLQDKMPYGSNVNAEITLDEAQDAIALRDGWVYDDDDTTGTAYTLNIDGRPNAVPVEIAFSQQGRVVLASGMEAGDITINEEQLHDYPGRPKLFMPFPSRTPDFNYAKNTEWRAYIEYLLAR</sequence>
<dbReference type="PANTHER" id="PTHR32347">
    <property type="entry name" value="EFFLUX SYSTEM COMPONENT YKNX-RELATED"/>
    <property type="match status" value="1"/>
</dbReference>
<keyword evidence="5" id="KW-0812">Transmembrane</keyword>
<dbReference type="EMBL" id="CP013659">
    <property type="protein sequence ID" value="ALS76287.1"/>
    <property type="molecule type" value="Genomic_DNA"/>
</dbReference>
<organism evidence="6 7">
    <name type="scientific">Planococcus rifietoensis</name>
    <dbReference type="NCBI Taxonomy" id="200991"/>
    <lineage>
        <taxon>Bacteria</taxon>
        <taxon>Bacillati</taxon>
        <taxon>Bacillota</taxon>
        <taxon>Bacilli</taxon>
        <taxon>Bacillales</taxon>
        <taxon>Caryophanaceae</taxon>
        <taxon>Planococcus</taxon>
    </lineage>
</organism>
<dbReference type="InterPro" id="IPR050465">
    <property type="entry name" value="UPF0194_transport"/>
</dbReference>
<dbReference type="STRING" id="200991.AUC31_14270"/>
<accession>A0A0U2XHF1</accession>
<evidence type="ECO:0000256" key="5">
    <source>
        <dbReference type="SAM" id="Phobius"/>
    </source>
</evidence>
<gene>
    <name evidence="6" type="ORF">AUC31_14270</name>
</gene>
<keyword evidence="5" id="KW-0472">Membrane</keyword>
<feature type="compositionally biased region" description="Polar residues" evidence="4">
    <location>
        <begin position="120"/>
        <end position="132"/>
    </location>
</feature>
<evidence type="ECO:0000256" key="1">
    <source>
        <dbReference type="ARBA" id="ARBA00004196"/>
    </source>
</evidence>
<feature type="region of interest" description="Disordered" evidence="4">
    <location>
        <begin position="117"/>
        <end position="152"/>
    </location>
</feature>
<evidence type="ECO:0000256" key="4">
    <source>
        <dbReference type="SAM" id="MobiDB-lite"/>
    </source>
</evidence>
<evidence type="ECO:0000256" key="2">
    <source>
        <dbReference type="ARBA" id="ARBA00023054"/>
    </source>
</evidence>
<keyword evidence="5" id="KW-1133">Transmembrane helix</keyword>
<evidence type="ECO:0000256" key="3">
    <source>
        <dbReference type="SAM" id="Coils"/>
    </source>
</evidence>
<dbReference type="Proteomes" id="UP000067683">
    <property type="component" value="Chromosome"/>
</dbReference>
<dbReference type="PANTHER" id="PTHR32347:SF23">
    <property type="entry name" value="BLL5650 PROTEIN"/>
    <property type="match status" value="1"/>
</dbReference>
<reference evidence="6" key="1">
    <citation type="submission" date="2016-01" db="EMBL/GenBank/DDBJ databases">
        <title>Complete genome of Planococcus rifietoensis type strain M8.</title>
        <authorList>
            <person name="See-Too W.S."/>
        </authorList>
    </citation>
    <scope>NUCLEOTIDE SEQUENCE [LARGE SCALE GENOMIC DNA]</scope>
    <source>
        <strain evidence="6">M8</strain>
    </source>
</reference>
<evidence type="ECO:0000313" key="6">
    <source>
        <dbReference type="EMBL" id="ALS76287.1"/>
    </source>
</evidence>
<keyword evidence="2 3" id="KW-0175">Coiled coil</keyword>
<feature type="coiled-coil region" evidence="3">
    <location>
        <begin position="181"/>
        <end position="208"/>
    </location>
</feature>